<sequence length="118" mass="13363">MEIEQLVGHYHIIGTNQDEGATTYKGHLELGLDGHRCIWAKWQIGADQEQSGTGFFKDNILVINFAYKGTSNKIYKGVVVFRCLTPDILDGFWSEKHGDPNYLGTERAFRVNDDTILN</sequence>
<dbReference type="RefSeq" id="WP_097443741.1">
    <property type="nucleotide sequence ID" value="NZ_NBWU01000008.1"/>
</dbReference>
<dbReference type="EMBL" id="NBWU01000008">
    <property type="protein sequence ID" value="PCE62654.1"/>
    <property type="molecule type" value="Genomic_DNA"/>
</dbReference>
<dbReference type="OrthoDB" id="1139144at2"/>
<dbReference type="AlphaFoldDB" id="A0A2A4G3U7"/>
<dbReference type="Proteomes" id="UP000219559">
    <property type="component" value="Unassembled WGS sequence"/>
</dbReference>
<evidence type="ECO:0000313" key="1">
    <source>
        <dbReference type="EMBL" id="PCE62654.1"/>
    </source>
</evidence>
<gene>
    <name evidence="1" type="ORF">B7P33_18650</name>
</gene>
<organism evidence="1 2">
    <name type="scientific">Sediminicola luteus</name>
    <dbReference type="NCBI Taxonomy" id="319238"/>
    <lineage>
        <taxon>Bacteria</taxon>
        <taxon>Pseudomonadati</taxon>
        <taxon>Bacteroidota</taxon>
        <taxon>Flavobacteriia</taxon>
        <taxon>Flavobacteriales</taxon>
        <taxon>Flavobacteriaceae</taxon>
        <taxon>Sediminicola</taxon>
    </lineage>
</organism>
<accession>A0A2A4G3U7</accession>
<proteinExistence type="predicted"/>
<protein>
    <submittedName>
        <fullName evidence="1">Uncharacterized protein</fullName>
    </submittedName>
</protein>
<reference evidence="1 2" key="1">
    <citation type="submission" date="2017-04" db="EMBL/GenBank/DDBJ databases">
        <title>A new member of the family Flavobacteriaceae isolated from ascidians.</title>
        <authorList>
            <person name="Chen L."/>
        </authorList>
    </citation>
    <scope>NUCLEOTIDE SEQUENCE [LARGE SCALE GENOMIC DNA]</scope>
    <source>
        <strain evidence="1 2">HQA918</strain>
    </source>
</reference>
<keyword evidence="2" id="KW-1185">Reference proteome</keyword>
<name>A0A2A4G3U7_9FLAO</name>
<evidence type="ECO:0000313" key="2">
    <source>
        <dbReference type="Proteomes" id="UP000219559"/>
    </source>
</evidence>
<comment type="caution">
    <text evidence="1">The sequence shown here is derived from an EMBL/GenBank/DDBJ whole genome shotgun (WGS) entry which is preliminary data.</text>
</comment>